<evidence type="ECO:0000256" key="1">
    <source>
        <dbReference type="SAM" id="MobiDB-lite"/>
    </source>
</evidence>
<protein>
    <recommendedName>
        <fullName evidence="4">Thioredoxin domain-containing protein</fullName>
    </recommendedName>
</protein>
<feature type="compositionally biased region" description="Acidic residues" evidence="1">
    <location>
        <begin position="62"/>
        <end position="72"/>
    </location>
</feature>
<dbReference type="PANTHER" id="PTHR12452:SF0">
    <property type="entry name" value="THIOREDOXIN DOMAIN-CONTAINING PROTEIN 17"/>
    <property type="match status" value="1"/>
</dbReference>
<dbReference type="Proteomes" id="UP000245942">
    <property type="component" value="Unassembled WGS sequence"/>
</dbReference>
<evidence type="ECO:0000313" key="2">
    <source>
        <dbReference type="EMBL" id="PWN17865.1"/>
    </source>
</evidence>
<proteinExistence type="predicted"/>
<dbReference type="EMBL" id="KZ819340">
    <property type="protein sequence ID" value="PWN17865.1"/>
    <property type="molecule type" value="Genomic_DNA"/>
</dbReference>
<dbReference type="Gene3D" id="3.40.30.10">
    <property type="entry name" value="Glutaredoxin"/>
    <property type="match status" value="1"/>
</dbReference>
<reference evidence="2 3" key="1">
    <citation type="journal article" date="2018" name="Mol. Biol. Evol.">
        <title>Broad Genomic Sampling Reveals a Smut Pathogenic Ancestry of the Fungal Clade Ustilaginomycotina.</title>
        <authorList>
            <person name="Kijpornyongpan T."/>
            <person name="Mondo S.J."/>
            <person name="Barry K."/>
            <person name="Sandor L."/>
            <person name="Lee J."/>
            <person name="Lipzen A."/>
            <person name="Pangilinan J."/>
            <person name="LaButti K."/>
            <person name="Hainaut M."/>
            <person name="Henrissat B."/>
            <person name="Grigoriev I.V."/>
            <person name="Spatafora J.W."/>
            <person name="Aime M.C."/>
        </authorList>
    </citation>
    <scope>NUCLEOTIDE SEQUENCE [LARGE SCALE GENOMIC DNA]</scope>
    <source>
        <strain evidence="2 3">MCA 4718</strain>
    </source>
</reference>
<keyword evidence="3" id="KW-1185">Reference proteome</keyword>
<feature type="region of interest" description="Disordered" evidence="1">
    <location>
        <begin position="56"/>
        <end position="79"/>
    </location>
</feature>
<evidence type="ECO:0000313" key="3">
    <source>
        <dbReference type="Proteomes" id="UP000245942"/>
    </source>
</evidence>
<dbReference type="GeneID" id="37016919"/>
<accession>A0A316U4K8</accession>
<sequence length="196" mass="21071">MLTILPPSFTLTDDSLQELLLSSSSSSKSWSAREEACYLIFFSGTLPVLPGSHTASIAGQKEEEEEEEEEAQGDPLSESQLTSLKEGLWCPDCRAALLAVLSIFSPGSLAATTASSTSTSTSTTTGAASAVEARALLLQVSREQWKDRTDGGHVYRKRYDVQSVPTVLKWIGGKEVGRLVDEECADVDKIRALVQG</sequence>
<dbReference type="PANTHER" id="PTHR12452">
    <property type="entry name" value="42-9-9 PROTEIN-RELATED"/>
    <property type="match status" value="1"/>
</dbReference>
<gene>
    <name evidence="2" type="ORF">BCV69DRAFT_315249</name>
</gene>
<dbReference type="STRING" id="1684307.A0A316U4K8"/>
<organism evidence="2 3">
    <name type="scientific">Pseudomicrostroma glucosiphilum</name>
    <dbReference type="NCBI Taxonomy" id="1684307"/>
    <lineage>
        <taxon>Eukaryota</taxon>
        <taxon>Fungi</taxon>
        <taxon>Dikarya</taxon>
        <taxon>Basidiomycota</taxon>
        <taxon>Ustilaginomycotina</taxon>
        <taxon>Exobasidiomycetes</taxon>
        <taxon>Microstromatales</taxon>
        <taxon>Microstromatales incertae sedis</taxon>
        <taxon>Pseudomicrostroma</taxon>
    </lineage>
</organism>
<evidence type="ECO:0008006" key="4">
    <source>
        <dbReference type="Google" id="ProtNLM"/>
    </source>
</evidence>
<dbReference type="OrthoDB" id="78947at2759"/>
<dbReference type="RefSeq" id="XP_025345025.1">
    <property type="nucleotide sequence ID" value="XM_025495185.1"/>
</dbReference>
<name>A0A316U4K8_9BASI</name>
<dbReference type="InterPro" id="IPR045108">
    <property type="entry name" value="TXNDC17-like"/>
</dbReference>
<dbReference type="AlphaFoldDB" id="A0A316U4K8"/>
<dbReference type="GO" id="GO:0005829">
    <property type="term" value="C:cytosol"/>
    <property type="evidence" value="ECO:0007669"/>
    <property type="project" value="TreeGrafter"/>
</dbReference>
<dbReference type="GO" id="GO:0047134">
    <property type="term" value="F:protein-disulfide reductase [NAD(P)H] activity"/>
    <property type="evidence" value="ECO:0007669"/>
    <property type="project" value="InterPro"/>
</dbReference>